<dbReference type="CDD" id="cd11304">
    <property type="entry name" value="Cadherin_repeat"/>
    <property type="match status" value="1"/>
</dbReference>
<name>A0ABY3A9Q0_9FLAO</name>
<comment type="caution">
    <text evidence="5">The sequence shown here is derived from an EMBL/GenBank/DDBJ whole genome shotgun (WGS) entry which is preliminary data.</text>
</comment>
<organism evidence="5 6">
    <name type="scientific">Arenibacter algicola</name>
    <dbReference type="NCBI Taxonomy" id="616991"/>
    <lineage>
        <taxon>Bacteria</taxon>
        <taxon>Pseudomonadati</taxon>
        <taxon>Bacteroidota</taxon>
        <taxon>Flavobacteriia</taxon>
        <taxon>Flavobacteriales</taxon>
        <taxon>Flavobacteriaceae</taxon>
        <taxon>Arenibacter</taxon>
    </lineage>
</organism>
<keyword evidence="6" id="KW-1185">Reference proteome</keyword>
<dbReference type="PANTHER" id="PTHR10199">
    <property type="entry name" value="THROMBOSPONDIN"/>
    <property type="match status" value="1"/>
</dbReference>
<gene>
    <name evidence="5" type="ORF">GQ41_1805</name>
</gene>
<protein>
    <submittedName>
        <fullName evidence="5">Gliding motility-associated-like protein</fullName>
    </submittedName>
</protein>
<dbReference type="SMART" id="SM00112">
    <property type="entry name" value="CA"/>
    <property type="match status" value="1"/>
</dbReference>
<dbReference type="InterPro" id="IPR028974">
    <property type="entry name" value="TSP_type-3_rpt"/>
</dbReference>
<evidence type="ECO:0000313" key="5">
    <source>
        <dbReference type="EMBL" id="TQO37205.1"/>
    </source>
</evidence>
<dbReference type="Proteomes" id="UP000315363">
    <property type="component" value="Unassembled WGS sequence"/>
</dbReference>
<dbReference type="Pfam" id="PF03382">
    <property type="entry name" value="DUF285"/>
    <property type="match status" value="2"/>
</dbReference>
<dbReference type="EMBL" id="VHIF01000001">
    <property type="protein sequence ID" value="TQO37205.1"/>
    <property type="molecule type" value="Genomic_DNA"/>
</dbReference>
<dbReference type="Pfam" id="PF02412">
    <property type="entry name" value="TSP_3"/>
    <property type="match status" value="2"/>
</dbReference>
<dbReference type="InterPro" id="IPR011889">
    <property type="entry name" value="Liste_lipo_26"/>
</dbReference>
<dbReference type="Gene3D" id="2.60.40.60">
    <property type="entry name" value="Cadherins"/>
    <property type="match status" value="1"/>
</dbReference>
<dbReference type="SUPFAM" id="SSF75011">
    <property type="entry name" value="3-carboxy-cis,cis-mucoante lactonizing enzyme"/>
    <property type="match status" value="1"/>
</dbReference>
<reference evidence="5 6" key="1">
    <citation type="submission" date="2019-06" db="EMBL/GenBank/DDBJ databases">
        <title>A large-scale integrated study on North Sea by COGITO (Coastal Microbe Genomic &amp; Taxonomic Observatory).</title>
        <authorList>
            <person name="Teeling H."/>
        </authorList>
    </citation>
    <scope>NUCLEOTIDE SEQUENCE [LARGE SCALE GENOMIC DNA]</scope>
    <source>
        <strain evidence="5 6">MAR_2009_79</strain>
    </source>
</reference>
<evidence type="ECO:0000256" key="1">
    <source>
        <dbReference type="ARBA" id="ARBA00022729"/>
    </source>
</evidence>
<accession>A0ABY3A9Q0</accession>
<evidence type="ECO:0000256" key="3">
    <source>
        <dbReference type="SAM" id="MobiDB-lite"/>
    </source>
</evidence>
<feature type="compositionally biased region" description="Acidic residues" evidence="3">
    <location>
        <begin position="1212"/>
        <end position="1485"/>
    </location>
</feature>
<dbReference type="RefSeq" id="WP_142189197.1">
    <property type="nucleotide sequence ID" value="NZ_VHIF01000001.1"/>
</dbReference>
<keyword evidence="1" id="KW-0732">Signal</keyword>
<evidence type="ECO:0000313" key="6">
    <source>
        <dbReference type="Proteomes" id="UP000315363"/>
    </source>
</evidence>
<dbReference type="NCBIfam" id="TIGR02167">
    <property type="entry name" value="Liste_lipo_26"/>
    <property type="match status" value="5"/>
</dbReference>
<feature type="region of interest" description="Disordered" evidence="3">
    <location>
        <begin position="1204"/>
        <end position="1507"/>
    </location>
</feature>
<dbReference type="InterPro" id="IPR005046">
    <property type="entry name" value="DUF285"/>
</dbReference>
<feature type="domain" description="Cadherin" evidence="4">
    <location>
        <begin position="305"/>
        <end position="413"/>
    </location>
</feature>
<dbReference type="InterPro" id="IPR026341">
    <property type="entry name" value="T9SS_type_B"/>
</dbReference>
<proteinExistence type="predicted"/>
<evidence type="ECO:0000259" key="4">
    <source>
        <dbReference type="PROSITE" id="PS50268"/>
    </source>
</evidence>
<dbReference type="Pfam" id="PF00028">
    <property type="entry name" value="Cadherin"/>
    <property type="match status" value="1"/>
</dbReference>
<dbReference type="SUPFAM" id="SSF103647">
    <property type="entry name" value="TSP type-3 repeat"/>
    <property type="match status" value="3"/>
</dbReference>
<sequence length="1614" mass="174010">MNFSFPHLNQFIIKLGFLLLALFGFQIIVAQSSPVFTSPSSAYDVSTAKIIASESYNFGANETNGYGLAFNNDGSKMFVVGRNSDTVYEYVLSTAYNPSTAVYSTEFFVGTEEANPGEVIFNPSGTKMFITGASSDMVIEYNLAIPFDVSTSTHTIGDDFNLLPLVGFSKAVSFNDMGTKMFVLDLATTSVFEFNLGVAYDVSTAVYTNKSFNIGGEHSNPQGICFSAEGTKMYIIGSGNSSLGNADDAIVEYGLGTGFDVDTAVYAGDSEELKVGAQDGQPMDVVFDSTGNYLFVLGYNWNNVHKYVLQISIQFEENNAAVVADIEANDGDGGTSDSGITYSLASGGDNDFFNLNTSTGELTFVSPPDYETPIDANTDNSYNITVTATDGDGSTQLDIIIEVTNLDETNPTLVLTGDFTKATDSDNCFYTVQGTEFNPSTATDDSGSLASLTYSLQKMTPNPNLIEENFDTGSWDANNFELGTNTGSVVNGTYKSDTSSRGTLRTTAEFVPTLANPLYVSATLSYTGGEGIAFVGTRSTGEQPSGQFNSEPQGLNLRIHNFNDGQTSTATGYDLQPRPGNAFYTNPVRFEIIDDGASMSVTMTNLVTGDSYSFSYNTNYTSGSNRVVFSGDYSVSWDDIQISIGAHEYIQEYQNGSNSVAGITLEPGENIIVWSAEDAAGNAVSKSQVITVEDTIDPVVVTQNMTITLDNNGEASIIPSEINNNSTDNCGIDTLTLNKQNFTATDTGDNTVTLTVTDINGNSHSETAIVTVINTDVNNDGLHDEAFVTTWKTDNPGNSNATSITIPTIGTGYSYDVDWENDGIFDDFGVTGDITHDYGIAGTYTVVIKGDFPRIYFYWNIGARDNLKILSIEQWGKIKWTSMQFSFTDCSNLTSVNATDIPDFSLVSNMNSMFDGATSFNGVIGNWDVSNVTTMNQMFYRASAFNQDIGDWNVGNVTIMDNIFNSATSFNQDIGNWDVRNVTTMSSMFDGATSFNQDIGSWKVSNVWGMNWMFRSATSFNQDISSWEVGNVQSMSSMFDNAIAFNQNIGSWDVGTVTNMSYMFKGATSFNQDIGSWDVSNVTNMKEMFNGASSFDQNVGSWDLSSIREDSFDQPMENMFTGVTLSLENYDGLLSGWSTLEVGETQIPANIIFDAGSSVYCYGEAGRNILTTAPYNWTIADNGKDCTAYDQDLDGILDNVDNCPTTSNADQADNDVDGEGDVCDTDDDNDGTPDAEDAFPLDPTEDTDTDNDGTGDNADTDDDNDGTPDAEDAFPLDPTEDTDTDNDGTGDNADTDDDNDGTPDAEDAFPLDPTEDTDTDNDGTGDNADTDDDNDGTPDAEDAFPLDPTEDTDTDNDGTGDNADTDDDNDGTPDTEDALPLDPTEDTDTDNDGTGDNADTDDDNDGTPDADDAFPLDSTEDTDTDNDGTGDNADTDDDNDGTLDTEDAFPLDPTEDTDTDNDGTGDNADLDDDGDGQSDEDETDCGSDPLDASSISADADNDSIPDCVDGDFEIEDNDSDIEEEGTIVYAQAFTPNGDNINDTWIIQGIEKFPSAVVTVFNRYGNEVFKATNYNNNWDGRRRSNSEKLPPGSYYFVIDLHNGKAPVNGWLFLNY</sequence>
<dbReference type="PANTHER" id="PTHR10199:SF100">
    <property type="entry name" value="THROMBOSPONDIN, ISOFORM A"/>
    <property type="match status" value="1"/>
</dbReference>
<dbReference type="InterPro" id="IPR002126">
    <property type="entry name" value="Cadherin-like_dom"/>
</dbReference>
<dbReference type="InterPro" id="IPR003367">
    <property type="entry name" value="Thrombospondin_3-like_rpt"/>
</dbReference>
<dbReference type="NCBIfam" id="TIGR04131">
    <property type="entry name" value="Bac_Flav_CTERM"/>
    <property type="match status" value="1"/>
</dbReference>
<dbReference type="Gene3D" id="4.10.1080.10">
    <property type="entry name" value="TSP type-3 repeat"/>
    <property type="match status" value="3"/>
</dbReference>
<evidence type="ECO:0000256" key="2">
    <source>
        <dbReference type="ARBA" id="ARBA00022837"/>
    </source>
</evidence>
<feature type="compositionally biased region" description="Low complexity" evidence="3">
    <location>
        <begin position="1487"/>
        <end position="1498"/>
    </location>
</feature>
<keyword evidence="2" id="KW-0106">Calcium</keyword>
<dbReference type="PROSITE" id="PS50268">
    <property type="entry name" value="CADHERIN_2"/>
    <property type="match status" value="1"/>
</dbReference>
<dbReference type="Pfam" id="PF13585">
    <property type="entry name" value="CHU_C"/>
    <property type="match status" value="1"/>
</dbReference>